<dbReference type="Proteomes" id="UP000483672">
    <property type="component" value="Unassembled WGS sequence"/>
</dbReference>
<proteinExistence type="predicted"/>
<gene>
    <name evidence="1" type="ORF">TWF191_005051</name>
</gene>
<sequence>MPMVLLPQVLPLPTTSVVEASLKDARQVVVNPLDKAEKETSSDSKYTVAVQAVTTNPAQPNETHLLAAIGSFSRAERDQKLPDFLETDKTPRQEDISKKSTWFCDSVFALDAHIKSQAINNSAQQLLYNGNPQADISGSFAAYRRLSLPPGFTLGRGAPFEFTSLMSDQHELPREIDGIEVNPEWGLTKAGKARQRLPIAFAEQREGQEDKVLQ</sequence>
<accession>A0A7C8Q644</accession>
<reference evidence="1 2" key="1">
    <citation type="submission" date="2019-06" db="EMBL/GenBank/DDBJ databases">
        <authorList>
            <person name="Palmer J.M."/>
        </authorList>
    </citation>
    <scope>NUCLEOTIDE SEQUENCE [LARGE SCALE GENOMIC DNA]</scope>
    <source>
        <strain evidence="1 2">TWF191</strain>
    </source>
</reference>
<dbReference type="EMBL" id="WIPF01000256">
    <property type="protein sequence ID" value="KAF3198176.1"/>
    <property type="molecule type" value="Genomic_DNA"/>
</dbReference>
<evidence type="ECO:0000313" key="2">
    <source>
        <dbReference type="Proteomes" id="UP000483672"/>
    </source>
</evidence>
<dbReference type="AlphaFoldDB" id="A0A7C8Q644"/>
<protein>
    <submittedName>
        <fullName evidence="1">Uncharacterized protein</fullName>
    </submittedName>
</protein>
<organism evidence="1 2">
    <name type="scientific">Orbilia oligospora</name>
    <name type="common">Nematode-trapping fungus</name>
    <name type="synonym">Arthrobotrys oligospora</name>
    <dbReference type="NCBI Taxonomy" id="2813651"/>
    <lineage>
        <taxon>Eukaryota</taxon>
        <taxon>Fungi</taxon>
        <taxon>Dikarya</taxon>
        <taxon>Ascomycota</taxon>
        <taxon>Pezizomycotina</taxon>
        <taxon>Orbiliomycetes</taxon>
        <taxon>Orbiliales</taxon>
        <taxon>Orbiliaceae</taxon>
        <taxon>Orbilia</taxon>
    </lineage>
</organism>
<comment type="caution">
    <text evidence="1">The sequence shown here is derived from an EMBL/GenBank/DDBJ whole genome shotgun (WGS) entry which is preliminary data.</text>
</comment>
<evidence type="ECO:0000313" key="1">
    <source>
        <dbReference type="EMBL" id="KAF3198176.1"/>
    </source>
</evidence>
<name>A0A7C8Q644_ORBOL</name>